<feature type="signal peptide" evidence="1">
    <location>
        <begin position="1"/>
        <end position="19"/>
    </location>
</feature>
<dbReference type="RefSeq" id="XP_635309.1">
    <property type="nucleotide sequence ID" value="XM_630217.1"/>
</dbReference>
<protein>
    <recommendedName>
        <fullName evidence="2">EB domain-containing protein</fullName>
    </recommendedName>
</protein>
<dbReference type="OMA" id="PINTINC"/>
<dbReference type="InterPro" id="IPR006149">
    <property type="entry name" value="EB_dom"/>
</dbReference>
<dbReference type="AlphaFoldDB" id="Q54ED1"/>
<gene>
    <name evidence="3" type="ORF">DDB_G0291572</name>
</gene>
<dbReference type="FunCoup" id="Q54ED1">
    <property type="interactions" value="1"/>
</dbReference>
<dbReference type="InParanoid" id="Q54ED1"/>
<evidence type="ECO:0000313" key="3">
    <source>
        <dbReference type="EMBL" id="EAL61770.1"/>
    </source>
</evidence>
<dbReference type="InterPro" id="IPR052326">
    <property type="entry name" value="Diff-Dev_Assoc_Protein"/>
</dbReference>
<dbReference type="HOGENOM" id="CLU_851070_0_0_1"/>
<sequence length="349" mass="39386">MKLLFSFISLIFLIVLTKGDSCMKCFQDEEKCTYKKSDSDFLYTGSCVSDGFVCGPYTNETKKENYVCRPSAQLDEECFVNSDTDFGICEIGLVCVNGKCINAKFSQIGDECEKESDCYSKFSTCTKNICTNPTNECKYEEDCLYDQYCQDKVCTQRIQRGKNCSLNSKEEPCVHPLSCQKAYSNEKDVGTCQNLFQNVLGSACVSDENCNINQDLYCNKNICEKYVEPIQNGNCTNNDDVCDQFQQCGCDSKCNEWFSPKTRVDVLLPLYDCLNEYNCSLGGNSFSLSSCSSKNCRSLVCKYYQTSLGTNDDTCPSTKYSFEKYCNDSSKISYSLFSLLLILIISLLF</sequence>
<evidence type="ECO:0000259" key="2">
    <source>
        <dbReference type="Pfam" id="PF01683"/>
    </source>
</evidence>
<reference evidence="3 4" key="1">
    <citation type="journal article" date="2005" name="Nature">
        <title>The genome of the social amoeba Dictyostelium discoideum.</title>
        <authorList>
            <consortium name="The Dictyostelium discoideum Sequencing Consortium"/>
            <person name="Eichinger L."/>
            <person name="Pachebat J.A."/>
            <person name="Glockner G."/>
            <person name="Rajandream M.A."/>
            <person name="Sucgang R."/>
            <person name="Berriman M."/>
            <person name="Song J."/>
            <person name="Olsen R."/>
            <person name="Szafranski K."/>
            <person name="Xu Q."/>
            <person name="Tunggal B."/>
            <person name="Kummerfeld S."/>
            <person name="Madera M."/>
            <person name="Konfortov B.A."/>
            <person name="Rivero F."/>
            <person name="Bankier A.T."/>
            <person name="Lehmann R."/>
            <person name="Hamlin N."/>
            <person name="Davies R."/>
            <person name="Gaudet P."/>
            <person name="Fey P."/>
            <person name="Pilcher K."/>
            <person name="Chen G."/>
            <person name="Saunders D."/>
            <person name="Sodergren E."/>
            <person name="Davis P."/>
            <person name="Kerhornou A."/>
            <person name="Nie X."/>
            <person name="Hall N."/>
            <person name="Anjard C."/>
            <person name="Hemphill L."/>
            <person name="Bason N."/>
            <person name="Farbrother P."/>
            <person name="Desany B."/>
            <person name="Just E."/>
            <person name="Morio T."/>
            <person name="Rost R."/>
            <person name="Churcher C."/>
            <person name="Cooper J."/>
            <person name="Haydock S."/>
            <person name="van Driessche N."/>
            <person name="Cronin A."/>
            <person name="Goodhead I."/>
            <person name="Muzny D."/>
            <person name="Mourier T."/>
            <person name="Pain A."/>
            <person name="Lu M."/>
            <person name="Harper D."/>
            <person name="Lindsay R."/>
            <person name="Hauser H."/>
            <person name="James K."/>
            <person name="Quiles M."/>
            <person name="Madan Babu M."/>
            <person name="Saito T."/>
            <person name="Buchrieser C."/>
            <person name="Wardroper A."/>
            <person name="Felder M."/>
            <person name="Thangavelu M."/>
            <person name="Johnson D."/>
            <person name="Knights A."/>
            <person name="Loulseged H."/>
            <person name="Mungall K."/>
            <person name="Oliver K."/>
            <person name="Price C."/>
            <person name="Quail M.A."/>
            <person name="Urushihara H."/>
            <person name="Hernandez J."/>
            <person name="Rabbinowitsch E."/>
            <person name="Steffen D."/>
            <person name="Sanders M."/>
            <person name="Ma J."/>
            <person name="Kohara Y."/>
            <person name="Sharp S."/>
            <person name="Simmonds M."/>
            <person name="Spiegler S."/>
            <person name="Tivey A."/>
            <person name="Sugano S."/>
            <person name="White B."/>
            <person name="Walker D."/>
            <person name="Woodward J."/>
            <person name="Winckler T."/>
            <person name="Tanaka Y."/>
            <person name="Shaulsky G."/>
            <person name="Schleicher M."/>
            <person name="Weinstock G."/>
            <person name="Rosenthal A."/>
            <person name="Cox E.C."/>
            <person name="Chisholm R.L."/>
            <person name="Gibbs R."/>
            <person name="Loomis W.F."/>
            <person name="Platzer M."/>
            <person name="Kay R.R."/>
            <person name="Williams J."/>
            <person name="Dear P.H."/>
            <person name="Noegel A.A."/>
            <person name="Barrell B."/>
            <person name="Kuspa A."/>
        </authorList>
    </citation>
    <scope>NUCLEOTIDE SEQUENCE [LARGE SCALE GENOMIC DNA]</scope>
    <source>
        <strain evidence="3 4">AX4</strain>
    </source>
</reference>
<dbReference type="PaxDb" id="44689-DDB0232999"/>
<evidence type="ECO:0000313" key="4">
    <source>
        <dbReference type="Proteomes" id="UP000002195"/>
    </source>
</evidence>
<dbReference type="PANTHER" id="PTHR33459">
    <property type="entry name" value="DD-GDCA PROTEIN"/>
    <property type="match status" value="1"/>
</dbReference>
<dbReference type="EMBL" id="AAFI02000177">
    <property type="protein sequence ID" value="EAL61770.1"/>
    <property type="molecule type" value="Genomic_DNA"/>
</dbReference>
<dbReference type="Pfam" id="PF01683">
    <property type="entry name" value="EB"/>
    <property type="match status" value="1"/>
</dbReference>
<keyword evidence="1" id="KW-0732">Signal</keyword>
<dbReference type="Proteomes" id="UP000002195">
    <property type="component" value="Unassembled WGS sequence"/>
</dbReference>
<comment type="caution">
    <text evidence="3">The sequence shown here is derived from an EMBL/GenBank/DDBJ whole genome shotgun (WGS) entry which is preliminary data.</text>
</comment>
<proteinExistence type="predicted"/>
<keyword evidence="4" id="KW-1185">Reference proteome</keyword>
<dbReference type="PhylomeDB" id="Q54ED1"/>
<feature type="domain" description="EB" evidence="2">
    <location>
        <begin position="89"/>
        <end position="131"/>
    </location>
</feature>
<dbReference type="GeneID" id="8628253"/>
<dbReference type="VEuPathDB" id="AmoebaDB:DDB_G0291572"/>
<dbReference type="KEGG" id="ddi:DDB_G0291572"/>
<evidence type="ECO:0000256" key="1">
    <source>
        <dbReference type="SAM" id="SignalP"/>
    </source>
</evidence>
<organism evidence="3 4">
    <name type="scientific">Dictyostelium discoideum</name>
    <name type="common">Social amoeba</name>
    <dbReference type="NCBI Taxonomy" id="44689"/>
    <lineage>
        <taxon>Eukaryota</taxon>
        <taxon>Amoebozoa</taxon>
        <taxon>Evosea</taxon>
        <taxon>Eumycetozoa</taxon>
        <taxon>Dictyostelia</taxon>
        <taxon>Dictyosteliales</taxon>
        <taxon>Dictyosteliaceae</taxon>
        <taxon>Dictyostelium</taxon>
    </lineage>
</organism>
<accession>Q54ED1</accession>
<dbReference type="PANTHER" id="PTHR33459:SF10">
    <property type="entry name" value="DICKKOPF N-TERMINAL CYSTEINE-RICH DOMAIN-CONTAINING PROTEIN-RELATED"/>
    <property type="match status" value="1"/>
</dbReference>
<feature type="chain" id="PRO_5004249841" description="EB domain-containing protein" evidence="1">
    <location>
        <begin position="20"/>
        <end position="349"/>
    </location>
</feature>
<name>Q54ED1_DICDI</name>
<dbReference type="dictyBase" id="DDB_G0291572"/>